<organism evidence="9 10">
    <name type="scientific">Porites lobata</name>
    <dbReference type="NCBI Taxonomy" id="104759"/>
    <lineage>
        <taxon>Eukaryota</taxon>
        <taxon>Metazoa</taxon>
        <taxon>Cnidaria</taxon>
        <taxon>Anthozoa</taxon>
        <taxon>Hexacorallia</taxon>
        <taxon>Scleractinia</taxon>
        <taxon>Fungiina</taxon>
        <taxon>Poritidae</taxon>
        <taxon>Porites</taxon>
    </lineage>
</organism>
<protein>
    <recommendedName>
        <fullName evidence="8">G-protein coupled receptors family 1 profile domain-containing protein</fullName>
    </recommendedName>
</protein>
<keyword evidence="10" id="KW-1185">Reference proteome</keyword>
<evidence type="ECO:0000256" key="5">
    <source>
        <dbReference type="ARBA" id="ARBA00023136"/>
    </source>
</evidence>
<comment type="caution">
    <text evidence="9">The sequence shown here is derived from an EMBL/GenBank/DDBJ whole genome shotgun (WGS) entry which is preliminary data.</text>
</comment>
<evidence type="ECO:0000256" key="6">
    <source>
        <dbReference type="RuleBase" id="RU000688"/>
    </source>
</evidence>
<feature type="transmembrane region" description="Helical" evidence="7">
    <location>
        <begin position="200"/>
        <end position="222"/>
    </location>
</feature>
<dbReference type="PANTHER" id="PTHR22750">
    <property type="entry name" value="G-PROTEIN COUPLED RECEPTOR"/>
    <property type="match status" value="1"/>
</dbReference>
<evidence type="ECO:0000256" key="3">
    <source>
        <dbReference type="ARBA" id="ARBA00022692"/>
    </source>
</evidence>
<feature type="domain" description="G-protein coupled receptors family 1 profile" evidence="8">
    <location>
        <begin position="22"/>
        <end position="250"/>
    </location>
</feature>
<dbReference type="Gene3D" id="1.20.1070.10">
    <property type="entry name" value="Rhodopsin 7-helix transmembrane proteins"/>
    <property type="match status" value="1"/>
</dbReference>
<feature type="transmembrane region" description="Helical" evidence="7">
    <location>
        <begin position="144"/>
        <end position="167"/>
    </location>
</feature>
<feature type="transmembrane region" description="Helical" evidence="7">
    <location>
        <begin position="43"/>
        <end position="63"/>
    </location>
</feature>
<feature type="transmembrane region" description="Helical" evidence="7">
    <location>
        <begin position="75"/>
        <end position="97"/>
    </location>
</feature>
<dbReference type="PROSITE" id="PS00237">
    <property type="entry name" value="G_PROTEIN_RECEP_F1_1"/>
    <property type="match status" value="1"/>
</dbReference>
<evidence type="ECO:0000256" key="2">
    <source>
        <dbReference type="ARBA" id="ARBA00022475"/>
    </source>
</evidence>
<name>A0ABN8NSJ2_9CNID</name>
<dbReference type="PRINTS" id="PR00237">
    <property type="entry name" value="GPCRRHODOPSN"/>
</dbReference>
<dbReference type="EMBL" id="CALNXK010000033">
    <property type="protein sequence ID" value="CAH3119234.1"/>
    <property type="molecule type" value="Genomic_DNA"/>
</dbReference>
<dbReference type="Proteomes" id="UP001159405">
    <property type="component" value="Unassembled WGS sequence"/>
</dbReference>
<evidence type="ECO:0000259" key="8">
    <source>
        <dbReference type="PROSITE" id="PS50262"/>
    </source>
</evidence>
<dbReference type="InterPro" id="IPR017452">
    <property type="entry name" value="GPCR_Rhodpsn_7TM"/>
</dbReference>
<keyword evidence="6" id="KW-0297">G-protein coupled receptor</keyword>
<dbReference type="CDD" id="cd00637">
    <property type="entry name" value="7tm_classA_rhodopsin-like"/>
    <property type="match status" value="1"/>
</dbReference>
<feature type="transmembrane region" description="Helical" evidence="7">
    <location>
        <begin position="118"/>
        <end position="138"/>
    </location>
</feature>
<feature type="transmembrane region" description="Helical" evidence="7">
    <location>
        <begin position="234"/>
        <end position="254"/>
    </location>
</feature>
<evidence type="ECO:0000256" key="1">
    <source>
        <dbReference type="ARBA" id="ARBA00004651"/>
    </source>
</evidence>
<keyword evidence="6" id="KW-0675">Receptor</keyword>
<gene>
    <name evidence="9" type="ORF">PLOB_00027258</name>
</gene>
<keyword evidence="3 6" id="KW-0812">Transmembrane</keyword>
<evidence type="ECO:0000256" key="4">
    <source>
        <dbReference type="ARBA" id="ARBA00022989"/>
    </source>
</evidence>
<keyword evidence="2" id="KW-1003">Cell membrane</keyword>
<dbReference type="Pfam" id="PF00001">
    <property type="entry name" value="7tm_1"/>
    <property type="match status" value="1"/>
</dbReference>
<keyword evidence="6" id="KW-0807">Transducer</keyword>
<feature type="transmembrane region" description="Helical" evidence="7">
    <location>
        <begin position="12"/>
        <end position="31"/>
    </location>
</feature>
<dbReference type="PROSITE" id="PS50262">
    <property type="entry name" value="G_PROTEIN_RECEP_F1_2"/>
    <property type="match status" value="1"/>
</dbReference>
<proteinExistence type="inferred from homology"/>
<evidence type="ECO:0000313" key="10">
    <source>
        <dbReference type="Proteomes" id="UP001159405"/>
    </source>
</evidence>
<sequence length="266" mass="30378">MSSFTFVNCILNVPLMLACVTGNSLTLSAILRTPSLRSPSNIFMCSLAISDLLVGIIVQPVYIAYELKQEPPLTFAINMLFSFTGVVSLCTMTAISVDRFMALQFHLRYQCLMTEKRAMYTSLSLWLFGILSSFVTLWNKTIMFAFLAVGIAICIFISTFSYTRIYLIVRQHQFQIRAQQQALQLPMNLVRTKRSAISTFIYYICMILCYTPMFSFMSVVAIRPSLSGLMVWKVGNTFVFMNSSINPILFCWRVRVLRRAVLKLVR</sequence>
<keyword evidence="5 7" id="KW-0472">Membrane</keyword>
<dbReference type="InterPro" id="IPR000276">
    <property type="entry name" value="GPCR_Rhodpsn"/>
</dbReference>
<evidence type="ECO:0000256" key="7">
    <source>
        <dbReference type="SAM" id="Phobius"/>
    </source>
</evidence>
<comment type="subcellular location">
    <subcellularLocation>
        <location evidence="1">Cell membrane</location>
        <topology evidence="1">Multi-pass membrane protein</topology>
    </subcellularLocation>
</comment>
<evidence type="ECO:0000313" key="9">
    <source>
        <dbReference type="EMBL" id="CAH3119234.1"/>
    </source>
</evidence>
<reference evidence="9 10" key="1">
    <citation type="submission" date="2022-05" db="EMBL/GenBank/DDBJ databases">
        <authorList>
            <consortium name="Genoscope - CEA"/>
            <person name="William W."/>
        </authorList>
    </citation>
    <scope>NUCLEOTIDE SEQUENCE [LARGE SCALE GENOMIC DNA]</scope>
</reference>
<feature type="non-terminal residue" evidence="9">
    <location>
        <position position="266"/>
    </location>
</feature>
<accession>A0ABN8NSJ2</accession>
<comment type="similarity">
    <text evidence="6">Belongs to the G-protein coupled receptor 1 family.</text>
</comment>
<keyword evidence="4 7" id="KW-1133">Transmembrane helix</keyword>
<dbReference type="SUPFAM" id="SSF81321">
    <property type="entry name" value="Family A G protein-coupled receptor-like"/>
    <property type="match status" value="1"/>
</dbReference>